<dbReference type="Proteomes" id="UP000281547">
    <property type="component" value="Unassembled WGS sequence"/>
</dbReference>
<dbReference type="OrthoDB" id="7170131at2"/>
<accession>A0A433XMB5</accession>
<evidence type="ECO:0000313" key="5">
    <source>
        <dbReference type="EMBL" id="RUT35193.1"/>
    </source>
</evidence>
<dbReference type="InterPro" id="IPR046335">
    <property type="entry name" value="LacI/GalR-like_sensor"/>
</dbReference>
<keyword evidence="6" id="KW-1185">Reference proteome</keyword>
<dbReference type="Gene3D" id="1.10.260.40">
    <property type="entry name" value="lambda repressor-like DNA-binding domains"/>
    <property type="match status" value="1"/>
</dbReference>
<dbReference type="PROSITE" id="PS50932">
    <property type="entry name" value="HTH_LACI_2"/>
    <property type="match status" value="1"/>
</dbReference>
<dbReference type="EMBL" id="RZNJ01000001">
    <property type="protein sequence ID" value="RUT35193.1"/>
    <property type="molecule type" value="Genomic_DNA"/>
</dbReference>
<name>A0A433XMB5_9HYPH</name>
<dbReference type="GO" id="GO:0000976">
    <property type="term" value="F:transcription cis-regulatory region binding"/>
    <property type="evidence" value="ECO:0007669"/>
    <property type="project" value="TreeGrafter"/>
</dbReference>
<evidence type="ECO:0000256" key="2">
    <source>
        <dbReference type="ARBA" id="ARBA00023125"/>
    </source>
</evidence>
<dbReference type="PANTHER" id="PTHR30146">
    <property type="entry name" value="LACI-RELATED TRANSCRIPTIONAL REPRESSOR"/>
    <property type="match status" value="1"/>
</dbReference>
<dbReference type="SUPFAM" id="SSF53822">
    <property type="entry name" value="Periplasmic binding protein-like I"/>
    <property type="match status" value="1"/>
</dbReference>
<feature type="domain" description="HTH lacI-type" evidence="4">
    <location>
        <begin position="1"/>
        <end position="55"/>
    </location>
</feature>
<dbReference type="Pfam" id="PF13377">
    <property type="entry name" value="Peripla_BP_3"/>
    <property type="match status" value="1"/>
</dbReference>
<protein>
    <submittedName>
        <fullName evidence="5">LacI family DNA-binding transcriptional regulator</fullName>
    </submittedName>
</protein>
<proteinExistence type="predicted"/>
<evidence type="ECO:0000256" key="1">
    <source>
        <dbReference type="ARBA" id="ARBA00023015"/>
    </source>
</evidence>
<dbReference type="PANTHER" id="PTHR30146:SF33">
    <property type="entry name" value="TRANSCRIPTIONAL REGULATOR"/>
    <property type="match status" value="1"/>
</dbReference>
<dbReference type="InterPro" id="IPR000843">
    <property type="entry name" value="HTH_LacI"/>
</dbReference>
<dbReference type="CDD" id="cd01575">
    <property type="entry name" value="PBP1_GntR"/>
    <property type="match status" value="1"/>
</dbReference>
<dbReference type="CDD" id="cd01392">
    <property type="entry name" value="HTH_LacI"/>
    <property type="match status" value="1"/>
</dbReference>
<sequence>MTMTDVATRAGVSAQTVSRVLRQPELVGDEVSRRVREAILELQYVPNFAASQMASNRSGIVAAIIPTISASIFADTVQALSDVFVPEGYQLLLGNNEYDLEKEEELVRSFLGRGPDGLVLSSTHHTEATRALILGAKIPVVETWDWEETYLDLMVGHSNVKAARVVMDHFVSRGYRRIVFAGVTNAGDFRAKARLTGYRAAVKALELDRERVLTLTGKPLSMASGAETMNRVFAEFPDADAVFFSSDVFAAGALLHCVRLGVSVPGDIAIAGFGDFDFSAHLVPSLTTVSVHAGDIGRTAANLLLARMRGEAVASSRIDVGFELVPRESS</sequence>
<dbReference type="SUPFAM" id="SSF47413">
    <property type="entry name" value="lambda repressor-like DNA-binding domains"/>
    <property type="match status" value="1"/>
</dbReference>
<dbReference type="AlphaFoldDB" id="A0A433XMB5"/>
<dbReference type="InterPro" id="IPR010982">
    <property type="entry name" value="Lambda_DNA-bd_dom_sf"/>
</dbReference>
<dbReference type="SMART" id="SM00354">
    <property type="entry name" value="HTH_LACI"/>
    <property type="match status" value="1"/>
</dbReference>
<organism evidence="5 6">
    <name type="scientific">Arsenicitalea aurantiaca</name>
    <dbReference type="NCBI Taxonomy" id="1783274"/>
    <lineage>
        <taxon>Bacteria</taxon>
        <taxon>Pseudomonadati</taxon>
        <taxon>Pseudomonadota</taxon>
        <taxon>Alphaproteobacteria</taxon>
        <taxon>Hyphomicrobiales</taxon>
        <taxon>Devosiaceae</taxon>
        <taxon>Arsenicitalea</taxon>
    </lineage>
</organism>
<evidence type="ECO:0000259" key="4">
    <source>
        <dbReference type="PROSITE" id="PS50932"/>
    </source>
</evidence>
<reference evidence="5 6" key="1">
    <citation type="journal article" date="2016" name="Int. J. Syst. Evol. Microbiol.">
        <title>Arsenicitalea aurantiaca gen. nov., sp. nov., a new member of the family Hyphomicrobiaceae, isolated from high-arsenic sediment.</title>
        <authorList>
            <person name="Mu Y."/>
            <person name="Zhou L."/>
            <person name="Zeng X.C."/>
            <person name="Liu L."/>
            <person name="Pan Y."/>
            <person name="Chen X."/>
            <person name="Wang J."/>
            <person name="Li S."/>
            <person name="Li W.J."/>
            <person name="Wang Y."/>
        </authorList>
    </citation>
    <scope>NUCLEOTIDE SEQUENCE [LARGE SCALE GENOMIC DNA]</scope>
    <source>
        <strain evidence="5 6">42-50</strain>
    </source>
</reference>
<comment type="caution">
    <text evidence="5">The sequence shown here is derived from an EMBL/GenBank/DDBJ whole genome shotgun (WGS) entry which is preliminary data.</text>
</comment>
<dbReference type="GO" id="GO:0003700">
    <property type="term" value="F:DNA-binding transcription factor activity"/>
    <property type="evidence" value="ECO:0007669"/>
    <property type="project" value="TreeGrafter"/>
</dbReference>
<gene>
    <name evidence="5" type="ORF">EMQ25_02145</name>
</gene>
<dbReference type="PROSITE" id="PS00356">
    <property type="entry name" value="HTH_LACI_1"/>
    <property type="match status" value="1"/>
</dbReference>
<keyword evidence="2 5" id="KW-0238">DNA-binding</keyword>
<keyword evidence="3" id="KW-0804">Transcription</keyword>
<dbReference type="Gene3D" id="3.40.50.2300">
    <property type="match status" value="2"/>
</dbReference>
<dbReference type="InterPro" id="IPR028082">
    <property type="entry name" value="Peripla_BP_I"/>
</dbReference>
<evidence type="ECO:0000256" key="3">
    <source>
        <dbReference type="ARBA" id="ARBA00023163"/>
    </source>
</evidence>
<keyword evidence="1" id="KW-0805">Transcription regulation</keyword>
<dbReference type="Pfam" id="PF00356">
    <property type="entry name" value="LacI"/>
    <property type="match status" value="1"/>
</dbReference>
<evidence type="ECO:0000313" key="6">
    <source>
        <dbReference type="Proteomes" id="UP000281547"/>
    </source>
</evidence>